<evidence type="ECO:0000313" key="4">
    <source>
        <dbReference type="RefSeq" id="XP_031421949.1"/>
    </source>
</evidence>
<feature type="compositionally biased region" description="Acidic residues" evidence="1">
    <location>
        <begin position="234"/>
        <end position="249"/>
    </location>
</feature>
<reference evidence="4" key="1">
    <citation type="submission" date="2025-08" db="UniProtKB">
        <authorList>
            <consortium name="RefSeq"/>
        </authorList>
    </citation>
    <scope>IDENTIFICATION</scope>
</reference>
<feature type="region of interest" description="Disordered" evidence="1">
    <location>
        <begin position="233"/>
        <end position="260"/>
    </location>
</feature>
<dbReference type="GeneID" id="105900021"/>
<protein>
    <submittedName>
        <fullName evidence="4">Coiled-coil domain-containing protein 97</fullName>
    </submittedName>
</protein>
<dbReference type="Proteomes" id="UP000515152">
    <property type="component" value="Chromosome 1"/>
</dbReference>
<feature type="domain" description="CCD97-like C-terminal" evidence="2">
    <location>
        <begin position="157"/>
        <end position="316"/>
    </location>
</feature>
<dbReference type="InterPro" id="IPR018613">
    <property type="entry name" value="Ccdc97-like"/>
</dbReference>
<accession>A0A6P8F9J3</accession>
<gene>
    <name evidence="4" type="primary">ccdc97</name>
</gene>
<sequence length="333" mass="38606">MWGEIEPSCPKSSSSAVEKTSSIEAGLDQINACSPPYSNGPSRRNEGCPSPAKAREPAKCEHPSCFNDMIEAVAVSGSQVKSQQVDDPDLTLEERREILLEQYETKPLVFLERYQAHLKPEHLDAFSHVSSDFRAQFCFKEVQRRAGSQTNRTRVRNHRYAALRALQKEGQYFSEEQMRIREPLLYEQYIGQYLTEEEIFQRSQEAMQRGPGGLSDLLIDSYQERVLQGRLQEQLDEEDCAQEEEEEEDGHGREGEQECSAQEKVLLREEFLSQMHQRFLDGRDKDFNYSEVDDNPDYDNLDIVSRDAEERYFDEDGDEDEEEEEDETDMIQQ</sequence>
<dbReference type="Pfam" id="PF09747">
    <property type="entry name" value="CCD97-like_C"/>
    <property type="match status" value="1"/>
</dbReference>
<feature type="compositionally biased region" description="Acidic residues" evidence="1">
    <location>
        <begin position="312"/>
        <end position="333"/>
    </location>
</feature>
<feature type="region of interest" description="Disordered" evidence="1">
    <location>
        <begin position="282"/>
        <end position="333"/>
    </location>
</feature>
<feature type="compositionally biased region" description="Acidic residues" evidence="1">
    <location>
        <begin position="291"/>
        <end position="300"/>
    </location>
</feature>
<dbReference type="OrthoDB" id="333176at2759"/>
<evidence type="ECO:0000256" key="1">
    <source>
        <dbReference type="SAM" id="MobiDB-lite"/>
    </source>
</evidence>
<evidence type="ECO:0000259" key="2">
    <source>
        <dbReference type="Pfam" id="PF09747"/>
    </source>
</evidence>
<dbReference type="AlphaFoldDB" id="A0A6P8F9J3"/>
<dbReference type="PANTHER" id="PTHR31840">
    <property type="entry name" value="COILED-COIL DOMAIN-CONTAINING PROTEIN 97"/>
    <property type="match status" value="1"/>
</dbReference>
<feature type="compositionally biased region" description="Low complexity" evidence="1">
    <location>
        <begin position="12"/>
        <end position="22"/>
    </location>
</feature>
<dbReference type="InterPro" id="IPR040233">
    <property type="entry name" value="CCD97-like_C"/>
</dbReference>
<organism evidence="3 4">
    <name type="scientific">Clupea harengus</name>
    <name type="common">Atlantic herring</name>
    <dbReference type="NCBI Taxonomy" id="7950"/>
    <lineage>
        <taxon>Eukaryota</taxon>
        <taxon>Metazoa</taxon>
        <taxon>Chordata</taxon>
        <taxon>Craniata</taxon>
        <taxon>Vertebrata</taxon>
        <taxon>Euteleostomi</taxon>
        <taxon>Actinopterygii</taxon>
        <taxon>Neopterygii</taxon>
        <taxon>Teleostei</taxon>
        <taxon>Clupei</taxon>
        <taxon>Clupeiformes</taxon>
        <taxon>Clupeoidei</taxon>
        <taxon>Clupeidae</taxon>
        <taxon>Clupea</taxon>
    </lineage>
</organism>
<dbReference type="CTD" id="90324"/>
<keyword evidence="3" id="KW-1185">Reference proteome</keyword>
<proteinExistence type="predicted"/>
<evidence type="ECO:0000313" key="3">
    <source>
        <dbReference type="Proteomes" id="UP000515152"/>
    </source>
</evidence>
<dbReference type="KEGG" id="char:105900021"/>
<name>A0A6P8F9J3_CLUHA</name>
<dbReference type="PANTHER" id="PTHR31840:SF1">
    <property type="entry name" value="COILED-COIL DOMAIN-CONTAINING PROTEIN 97"/>
    <property type="match status" value="1"/>
</dbReference>
<dbReference type="RefSeq" id="XP_031421949.1">
    <property type="nucleotide sequence ID" value="XM_031566089.2"/>
</dbReference>
<feature type="region of interest" description="Disordered" evidence="1">
    <location>
        <begin position="1"/>
        <end position="59"/>
    </location>
</feature>